<dbReference type="PROSITE" id="PS50127">
    <property type="entry name" value="UBC_2"/>
    <property type="match status" value="1"/>
</dbReference>
<dbReference type="InterPro" id="IPR001623">
    <property type="entry name" value="DnaJ_domain"/>
</dbReference>
<dbReference type="PROSITE" id="PS50076">
    <property type="entry name" value="DNAJ_2"/>
    <property type="match status" value="1"/>
</dbReference>
<feature type="transmembrane region" description="Helical" evidence="9">
    <location>
        <begin position="853"/>
        <end position="874"/>
    </location>
</feature>
<evidence type="ECO:0000256" key="4">
    <source>
        <dbReference type="ARBA" id="ARBA00022741"/>
    </source>
</evidence>
<dbReference type="GO" id="GO:0019788">
    <property type="term" value="F:NEDD8 transferase activity"/>
    <property type="evidence" value="ECO:0007669"/>
    <property type="project" value="UniProtKB-ARBA"/>
</dbReference>
<evidence type="ECO:0000259" key="10">
    <source>
        <dbReference type="PROSITE" id="PS50076"/>
    </source>
</evidence>
<dbReference type="SUPFAM" id="SSF54495">
    <property type="entry name" value="UBC-like"/>
    <property type="match status" value="1"/>
</dbReference>
<dbReference type="Pfam" id="PF00226">
    <property type="entry name" value="DnaJ"/>
    <property type="match status" value="1"/>
</dbReference>
<feature type="transmembrane region" description="Helical" evidence="9">
    <location>
        <begin position="414"/>
        <end position="432"/>
    </location>
</feature>
<evidence type="ECO:0000256" key="6">
    <source>
        <dbReference type="ARBA" id="ARBA00022803"/>
    </source>
</evidence>
<dbReference type="PROSITE" id="PS00636">
    <property type="entry name" value="DNAJ_1"/>
    <property type="match status" value="1"/>
</dbReference>
<keyword evidence="3" id="KW-0677">Repeat</keyword>
<feature type="transmembrane region" description="Helical" evidence="9">
    <location>
        <begin position="494"/>
        <end position="516"/>
    </location>
</feature>
<sequence>MLELCPDNPAASLESLESSEVAVLPDAKAMMASLYSERAKACMRLKDWLVQPYLYRAQALQALERHEDAVKELESLLSWHPNESVYHKFEDAKFLLRKHKRKNYYEVLGVPSVASQLEIKKAYRERAAEWHPDKKSHLDEDQRKNAEEMFKVIGEAYEVLTDPTKKELYEKGYDLEGINEQIELKKRMIKIFGVGRGKRAEESKDGDAEAPAAKKKQPGEIRMQKELDEMELPPQCHIDFPDKNNLMHFNITISPDEGFWKGASYTFVFNVAALYPHEAPKVKCETKIYHPNIDMQGNVCLNILREDWKPVLSISSVVYGLLYLFLEPNPGDPLNHEAAEVLRNNRSEFCRIVARTLRGGAVAGGISGVANAALAWCQSLLSPAGLAHSLSLVCFLAQVILINVFLVQYLSSTVLLTMTIDVPLLLHLAWFWRVDSSYRAAPTQWFCYSWVHAAKVVVLFCRVMPRLTSSTPAVTEDVLRGSDFSINASYFQDLFSPTMLANLLLITPVFYALLMFRTSKAIFGSLSKRVTVDLIMHYDMLWHVVIDMVDQVDMFYYARLAEWAATSGWKRSPRATQEFPGADPNGTLADKKTNAKSIKSIKSIWVVHLRLRLPEGTAFAGQSCRRGPPRPEIRPSVRNSLSQLIGAVKLDQGRSVPGLSDKKGLVDADYRQTCSHVRAGVSRCEPMCNFIIGLQGVMNLIQRHNIIIARKRSAIASIFLIDIPFLTIRVWLWALLQHTYFPGLGIKNGLCIVLNVMQYTLVALASKESFKRIKREIAEYITRFHSGTLKEEAEGESYGERSGQEEGASQSVLDQSVSELMHQDSVPSLSASKEQAHQMKQALHKVGRDTARGVGICVYIFALTLAFAAGFIIAQGETVVELFIAWVQETIENQALLTSCFA</sequence>
<dbReference type="Pfam" id="PF00179">
    <property type="entry name" value="UQ_con"/>
    <property type="match status" value="1"/>
</dbReference>
<evidence type="ECO:0000313" key="13">
    <source>
        <dbReference type="EMBL" id="CAL4762987.1"/>
    </source>
</evidence>
<dbReference type="InterPro" id="IPR000608">
    <property type="entry name" value="UBC"/>
</dbReference>
<evidence type="ECO:0000256" key="9">
    <source>
        <dbReference type="SAM" id="Phobius"/>
    </source>
</evidence>
<comment type="caution">
    <text evidence="12">The sequence shown here is derived from an EMBL/GenBank/DDBJ whole genome shotgun (WGS) entry which is preliminary data.</text>
</comment>
<dbReference type="PRINTS" id="PR00625">
    <property type="entry name" value="JDOMAIN"/>
</dbReference>
<dbReference type="InterPro" id="IPR016135">
    <property type="entry name" value="UBQ-conjugating_enzyme/RWD"/>
</dbReference>
<keyword evidence="14" id="KW-1185">Reference proteome</keyword>
<dbReference type="InterPro" id="IPR011990">
    <property type="entry name" value="TPR-like_helical_dom_sf"/>
</dbReference>
<accession>A0A9P1BMP4</accession>
<dbReference type="InterPro" id="IPR036869">
    <property type="entry name" value="J_dom_sf"/>
</dbReference>
<protein>
    <submittedName>
        <fullName evidence="13">NEDD8-conjugating enzyme Ubc12 (NEDD8 carrie r protein) (Ubiquitin-conjugating enzyme E2 M)</fullName>
    </submittedName>
</protein>
<dbReference type="Gene3D" id="3.10.110.10">
    <property type="entry name" value="Ubiquitin Conjugating Enzyme"/>
    <property type="match status" value="1"/>
</dbReference>
<evidence type="ECO:0000313" key="12">
    <source>
        <dbReference type="EMBL" id="CAI3975675.1"/>
    </source>
</evidence>
<dbReference type="InterPro" id="IPR018253">
    <property type="entry name" value="DnaJ_domain_CS"/>
</dbReference>
<dbReference type="CDD" id="cd06257">
    <property type="entry name" value="DnaJ"/>
    <property type="match status" value="1"/>
</dbReference>
<feature type="transmembrane region" description="Helical" evidence="9">
    <location>
        <begin position="387"/>
        <end position="407"/>
    </location>
</feature>
<keyword evidence="2" id="KW-0808">Transferase</keyword>
<evidence type="ECO:0000256" key="1">
    <source>
        <dbReference type="ARBA" id="ARBA00005032"/>
    </source>
</evidence>
<dbReference type="EMBL" id="CAMXCT010000218">
    <property type="protein sequence ID" value="CAI3975675.1"/>
    <property type="molecule type" value="Genomic_DNA"/>
</dbReference>
<dbReference type="CDD" id="cd23794">
    <property type="entry name" value="UBCc_UBE2F_UBE2M"/>
    <property type="match status" value="1"/>
</dbReference>
<evidence type="ECO:0000256" key="2">
    <source>
        <dbReference type="ARBA" id="ARBA00022679"/>
    </source>
</evidence>
<keyword evidence="9" id="KW-0812">Transmembrane</keyword>
<evidence type="ECO:0000256" key="7">
    <source>
        <dbReference type="ARBA" id="ARBA00022840"/>
    </source>
</evidence>
<dbReference type="AlphaFoldDB" id="A0A9P1BMP4"/>
<feature type="domain" description="J" evidence="10">
    <location>
        <begin position="103"/>
        <end position="177"/>
    </location>
</feature>
<feature type="transmembrane region" description="Helical" evidence="9">
    <location>
        <begin position="746"/>
        <end position="765"/>
    </location>
</feature>
<dbReference type="SMART" id="SM00271">
    <property type="entry name" value="DnaJ"/>
    <property type="match status" value="1"/>
</dbReference>
<feature type="transmembrane region" description="Helical" evidence="9">
    <location>
        <begin position="713"/>
        <end position="734"/>
    </location>
</feature>
<keyword evidence="9" id="KW-1133">Transmembrane helix</keyword>
<dbReference type="SMART" id="SM00212">
    <property type="entry name" value="UBCc"/>
    <property type="match status" value="1"/>
</dbReference>
<keyword evidence="9" id="KW-0472">Membrane</keyword>
<feature type="active site" description="Glycyl thioester intermediate" evidence="8">
    <location>
        <position position="300"/>
    </location>
</feature>
<dbReference type="FunFam" id="3.10.110.10:FF:000005">
    <property type="entry name" value="NEDD8-conjugating enzyme Ubc12"/>
    <property type="match status" value="1"/>
</dbReference>
<dbReference type="OrthoDB" id="10249039at2759"/>
<dbReference type="GO" id="GO:0005524">
    <property type="term" value="F:ATP binding"/>
    <property type="evidence" value="ECO:0007669"/>
    <property type="project" value="UniProtKB-KW"/>
</dbReference>
<evidence type="ECO:0000256" key="8">
    <source>
        <dbReference type="PROSITE-ProRule" id="PRU10133"/>
    </source>
</evidence>
<dbReference type="PANTHER" id="PTHR45188">
    <property type="entry name" value="DNAJ PROTEIN P58IPK HOMOLOG"/>
    <property type="match status" value="1"/>
</dbReference>
<dbReference type="SUPFAM" id="SSF48452">
    <property type="entry name" value="TPR-like"/>
    <property type="match status" value="1"/>
</dbReference>
<dbReference type="EMBL" id="CAMXCT020000218">
    <property type="protein sequence ID" value="CAL1129050.1"/>
    <property type="molecule type" value="Genomic_DNA"/>
</dbReference>
<evidence type="ECO:0000259" key="11">
    <source>
        <dbReference type="PROSITE" id="PS50127"/>
    </source>
</evidence>
<evidence type="ECO:0000256" key="3">
    <source>
        <dbReference type="ARBA" id="ARBA00022737"/>
    </source>
</evidence>
<keyword evidence="4" id="KW-0547">Nucleotide-binding</keyword>
<evidence type="ECO:0000256" key="5">
    <source>
        <dbReference type="ARBA" id="ARBA00022786"/>
    </source>
</evidence>
<dbReference type="SUPFAM" id="SSF46565">
    <property type="entry name" value="Chaperone J-domain"/>
    <property type="match status" value="1"/>
</dbReference>
<keyword evidence="6" id="KW-0802">TPR repeat</keyword>
<keyword evidence="5" id="KW-0833">Ubl conjugation pathway</keyword>
<dbReference type="PROSITE" id="PS00183">
    <property type="entry name" value="UBC_1"/>
    <property type="match status" value="1"/>
</dbReference>
<feature type="domain" description="UBC core" evidence="11">
    <location>
        <begin position="218"/>
        <end position="362"/>
    </location>
</feature>
<name>A0A9P1BMP4_9DINO</name>
<organism evidence="12">
    <name type="scientific">Cladocopium goreaui</name>
    <dbReference type="NCBI Taxonomy" id="2562237"/>
    <lineage>
        <taxon>Eukaryota</taxon>
        <taxon>Sar</taxon>
        <taxon>Alveolata</taxon>
        <taxon>Dinophyceae</taxon>
        <taxon>Suessiales</taxon>
        <taxon>Symbiodiniaceae</taxon>
        <taxon>Cladocopium</taxon>
    </lineage>
</organism>
<dbReference type="InterPro" id="IPR023313">
    <property type="entry name" value="UBQ-conjugating_AS"/>
</dbReference>
<reference evidence="12" key="1">
    <citation type="submission" date="2022-10" db="EMBL/GenBank/DDBJ databases">
        <authorList>
            <person name="Chen Y."/>
            <person name="Dougan E. K."/>
            <person name="Chan C."/>
            <person name="Rhodes N."/>
            <person name="Thang M."/>
        </authorList>
    </citation>
    <scope>NUCLEOTIDE SEQUENCE</scope>
</reference>
<gene>
    <name evidence="12" type="ORF">C1SCF055_LOCUS3966</name>
</gene>
<evidence type="ECO:0000313" key="14">
    <source>
        <dbReference type="Proteomes" id="UP001152797"/>
    </source>
</evidence>
<reference evidence="13 14" key="2">
    <citation type="submission" date="2024-05" db="EMBL/GenBank/DDBJ databases">
        <authorList>
            <person name="Chen Y."/>
            <person name="Shah S."/>
            <person name="Dougan E. K."/>
            <person name="Thang M."/>
            <person name="Chan C."/>
        </authorList>
    </citation>
    <scope>NUCLEOTIDE SEQUENCE [LARGE SCALE GENOMIC DNA]</scope>
</reference>
<dbReference type="PANTHER" id="PTHR45188:SF2">
    <property type="entry name" value="DNAJ HOMOLOG SUBFAMILY C MEMBER 7"/>
    <property type="match status" value="1"/>
</dbReference>
<proteinExistence type="predicted"/>
<dbReference type="Proteomes" id="UP001152797">
    <property type="component" value="Unassembled WGS sequence"/>
</dbReference>
<dbReference type="Gene3D" id="1.10.287.110">
    <property type="entry name" value="DnaJ domain"/>
    <property type="match status" value="1"/>
</dbReference>
<keyword evidence="7" id="KW-0067">ATP-binding</keyword>
<dbReference type="EMBL" id="CAMXCT030000218">
    <property type="protein sequence ID" value="CAL4762987.1"/>
    <property type="molecule type" value="Genomic_DNA"/>
</dbReference>
<comment type="pathway">
    <text evidence="1">Protein modification; protein neddylation.</text>
</comment>